<dbReference type="InterPro" id="IPR052527">
    <property type="entry name" value="Metal_cation-efflux_comp"/>
</dbReference>
<dbReference type="GO" id="GO:0008168">
    <property type="term" value="F:methyltransferase activity"/>
    <property type="evidence" value="ECO:0007669"/>
    <property type="project" value="UniProtKB-KW"/>
</dbReference>
<dbReference type="EMBL" id="SMTF01000002">
    <property type="protein sequence ID" value="TDK27186.1"/>
    <property type="molecule type" value="Genomic_DNA"/>
</dbReference>
<evidence type="ECO:0000256" key="2">
    <source>
        <dbReference type="ARBA" id="ARBA00022692"/>
    </source>
</evidence>
<proteinExistence type="predicted"/>
<dbReference type="GO" id="GO:0032259">
    <property type="term" value="P:methylation"/>
    <property type="evidence" value="ECO:0007669"/>
    <property type="project" value="UniProtKB-KW"/>
</dbReference>
<dbReference type="OrthoDB" id="5293276at2"/>
<keyword evidence="2 5" id="KW-0812">Transmembrane</keyword>
<evidence type="ECO:0000256" key="3">
    <source>
        <dbReference type="ARBA" id="ARBA00022989"/>
    </source>
</evidence>
<protein>
    <submittedName>
        <fullName evidence="6">Isoprenylcysteine carboxylmethyltransferase family protein</fullName>
    </submittedName>
</protein>
<dbReference type="GO" id="GO:0012505">
    <property type="term" value="C:endomembrane system"/>
    <property type="evidence" value="ECO:0007669"/>
    <property type="project" value="UniProtKB-SubCell"/>
</dbReference>
<gene>
    <name evidence="6" type="ORF">E2F46_02955</name>
</gene>
<organism evidence="6 7">
    <name type="scientific">Luteimonas aestuarii</name>
    <dbReference type="NCBI Taxonomy" id="453837"/>
    <lineage>
        <taxon>Bacteria</taxon>
        <taxon>Pseudomonadati</taxon>
        <taxon>Pseudomonadota</taxon>
        <taxon>Gammaproteobacteria</taxon>
        <taxon>Lysobacterales</taxon>
        <taxon>Lysobacteraceae</taxon>
        <taxon>Luteimonas</taxon>
    </lineage>
</organism>
<keyword evidence="7" id="KW-1185">Reference proteome</keyword>
<dbReference type="Gene3D" id="1.20.120.1630">
    <property type="match status" value="1"/>
</dbReference>
<evidence type="ECO:0000313" key="6">
    <source>
        <dbReference type="EMBL" id="TDK27186.1"/>
    </source>
</evidence>
<dbReference type="Pfam" id="PF04191">
    <property type="entry name" value="PEMT"/>
    <property type="match status" value="1"/>
</dbReference>
<accession>A0A4R5U0T6</accession>
<dbReference type="Proteomes" id="UP000294796">
    <property type="component" value="Unassembled WGS sequence"/>
</dbReference>
<keyword evidence="3 5" id="KW-1133">Transmembrane helix</keyword>
<dbReference type="PANTHER" id="PTHR43847:SF1">
    <property type="entry name" value="BLL3993 PROTEIN"/>
    <property type="match status" value="1"/>
</dbReference>
<feature type="transmembrane region" description="Helical" evidence="5">
    <location>
        <begin position="106"/>
        <end position="127"/>
    </location>
</feature>
<keyword evidence="4 5" id="KW-0472">Membrane</keyword>
<keyword evidence="6" id="KW-0489">Methyltransferase</keyword>
<name>A0A4R5U0T6_9GAMM</name>
<sequence>MVVSCAMASDRAALRAPLLVRSTSPLHCLLAFAAGAGLQQALGLPLPQGVAREAMQAIGTGLANAGLVLVLWCFVLFARARTTLLPGDAPARLILHGPFRWSRNPIYVGMLASYIGLALMLDVPWALATLAVPVLVLQRSIVPWEEGRLHARFPREYADYARRVRRWL</sequence>
<dbReference type="AlphaFoldDB" id="A0A4R5U0T6"/>
<comment type="subcellular location">
    <subcellularLocation>
        <location evidence="1">Endomembrane system</location>
        <topology evidence="1">Multi-pass membrane protein</topology>
    </subcellularLocation>
</comment>
<evidence type="ECO:0000313" key="7">
    <source>
        <dbReference type="Proteomes" id="UP000294796"/>
    </source>
</evidence>
<comment type="caution">
    <text evidence="6">The sequence shown here is derived from an EMBL/GenBank/DDBJ whole genome shotgun (WGS) entry which is preliminary data.</text>
</comment>
<keyword evidence="6" id="KW-0808">Transferase</keyword>
<dbReference type="InterPro" id="IPR007318">
    <property type="entry name" value="Phopholipid_MeTrfase"/>
</dbReference>
<evidence type="ECO:0000256" key="5">
    <source>
        <dbReference type="SAM" id="Phobius"/>
    </source>
</evidence>
<evidence type="ECO:0000256" key="1">
    <source>
        <dbReference type="ARBA" id="ARBA00004127"/>
    </source>
</evidence>
<reference evidence="6 7" key="1">
    <citation type="submission" date="2019-03" db="EMBL/GenBank/DDBJ databases">
        <title>Luteimonas zhaokaii sp.nov., isolated from the rectal contents of Plateau pika in Yushu, Qinghai Province, China.</title>
        <authorList>
            <person name="Zhang G."/>
        </authorList>
    </citation>
    <scope>NUCLEOTIDE SEQUENCE [LARGE SCALE GENOMIC DNA]</scope>
    <source>
        <strain evidence="6 7">B9</strain>
    </source>
</reference>
<dbReference type="PANTHER" id="PTHR43847">
    <property type="entry name" value="BLL3993 PROTEIN"/>
    <property type="match status" value="1"/>
</dbReference>
<feature type="transmembrane region" description="Helical" evidence="5">
    <location>
        <begin position="59"/>
        <end position="78"/>
    </location>
</feature>
<evidence type="ECO:0000256" key="4">
    <source>
        <dbReference type="ARBA" id="ARBA00023136"/>
    </source>
</evidence>